<evidence type="ECO:0000313" key="3">
    <source>
        <dbReference type="Proteomes" id="UP000009135"/>
    </source>
</evidence>
<dbReference type="KEGG" id="mhe:MHC_05315"/>
<organism evidence="2 3">
    <name type="scientific">Mycoplasma haemocanis (strain Illinois)</name>
    <dbReference type="NCBI Taxonomy" id="1111676"/>
    <lineage>
        <taxon>Bacteria</taxon>
        <taxon>Bacillati</taxon>
        <taxon>Mycoplasmatota</taxon>
        <taxon>Mollicutes</taxon>
        <taxon>Mycoplasmataceae</taxon>
        <taxon>Mycoplasma</taxon>
    </lineage>
</organism>
<gene>
    <name evidence="2" type="ordered locus">MHC_05315</name>
</gene>
<dbReference type="EMBL" id="CP003199">
    <property type="protein sequence ID" value="AEW45917.1"/>
    <property type="molecule type" value="Genomic_DNA"/>
</dbReference>
<dbReference type="Proteomes" id="UP000009135">
    <property type="component" value="Chromosome"/>
</dbReference>
<dbReference type="STRING" id="1111676.MHC_05315"/>
<proteinExistence type="predicted"/>
<keyword evidence="3" id="KW-1185">Reference proteome</keyword>
<feature type="compositionally biased region" description="Gly residues" evidence="1">
    <location>
        <begin position="55"/>
        <end position="67"/>
    </location>
</feature>
<sequence length="76" mass="7282">MKFPASYRVIKVASSIMGYLSLSGCASGLIAGVVHNKEITAKVAEKNKTQEGSTAGSGGSSGGGVPGAGTPAAAAA</sequence>
<dbReference type="AlphaFoldDB" id="H6N8E5"/>
<evidence type="ECO:0000256" key="1">
    <source>
        <dbReference type="SAM" id="MobiDB-lite"/>
    </source>
</evidence>
<dbReference type="HOGENOM" id="CLU_2650563_0_0_14"/>
<reference evidence="2 3" key="1">
    <citation type="journal article" date="2012" name="J. Bacteriol.">
        <title>Complete genome sequence of Mycoplasma haemocanis strain Illinois.</title>
        <authorList>
            <person name="do Nascimento N.C."/>
            <person name="Guimaraes A.M."/>
            <person name="Santos A.P."/>
            <person name="Sanmiguel P.J."/>
            <person name="Messick J.B."/>
        </authorList>
    </citation>
    <scope>NUCLEOTIDE SEQUENCE [LARGE SCALE GENOMIC DNA]</scope>
    <source>
        <strain evidence="2 3">Illinois</strain>
    </source>
</reference>
<feature type="region of interest" description="Disordered" evidence="1">
    <location>
        <begin position="44"/>
        <end position="76"/>
    </location>
</feature>
<protein>
    <recommendedName>
        <fullName evidence="4">Lipoprotein</fullName>
    </recommendedName>
</protein>
<accession>H6N8E5</accession>
<dbReference type="PROSITE" id="PS51257">
    <property type="entry name" value="PROKAR_LIPOPROTEIN"/>
    <property type="match status" value="1"/>
</dbReference>
<name>H6N8E5_MYCHN</name>
<evidence type="ECO:0008006" key="4">
    <source>
        <dbReference type="Google" id="ProtNLM"/>
    </source>
</evidence>
<evidence type="ECO:0000313" key="2">
    <source>
        <dbReference type="EMBL" id="AEW45917.1"/>
    </source>
</evidence>